<dbReference type="Proteomes" id="UP000199323">
    <property type="component" value="Unassembled WGS sequence"/>
</dbReference>
<dbReference type="InterPro" id="IPR012349">
    <property type="entry name" value="Split_barrel_FMN-bd"/>
</dbReference>
<gene>
    <name evidence="1" type="ORF">SAMN05216251_13062</name>
</gene>
<dbReference type="AlphaFoldDB" id="A0A1I2LSX4"/>
<name>A0A1I2LSX4_9ACTN</name>
<evidence type="ECO:0000313" key="1">
    <source>
        <dbReference type="EMBL" id="SFF81738.1"/>
    </source>
</evidence>
<proteinExistence type="predicted"/>
<keyword evidence="2" id="KW-1185">Reference proteome</keyword>
<dbReference type="RefSeq" id="WP_245796613.1">
    <property type="nucleotide sequence ID" value="NZ_FONG01000030.1"/>
</dbReference>
<reference evidence="1 2" key="1">
    <citation type="submission" date="2016-10" db="EMBL/GenBank/DDBJ databases">
        <authorList>
            <person name="de Groot N.N."/>
        </authorList>
    </citation>
    <scope>NUCLEOTIDE SEQUENCE [LARGE SCALE GENOMIC DNA]</scope>
    <source>
        <strain evidence="1 2">CGMCC 4.3510</strain>
    </source>
</reference>
<organism evidence="1 2">
    <name type="scientific">Actinacidiphila alni</name>
    <dbReference type="NCBI Taxonomy" id="380248"/>
    <lineage>
        <taxon>Bacteria</taxon>
        <taxon>Bacillati</taxon>
        <taxon>Actinomycetota</taxon>
        <taxon>Actinomycetes</taxon>
        <taxon>Kitasatosporales</taxon>
        <taxon>Streptomycetaceae</taxon>
        <taxon>Actinacidiphila</taxon>
    </lineage>
</organism>
<evidence type="ECO:0000313" key="2">
    <source>
        <dbReference type="Proteomes" id="UP000199323"/>
    </source>
</evidence>
<dbReference type="SUPFAM" id="SSF50475">
    <property type="entry name" value="FMN-binding split barrel"/>
    <property type="match status" value="1"/>
</dbReference>
<protein>
    <submittedName>
        <fullName evidence="1">Pyridoxamine 5'-phosphate oxidase</fullName>
    </submittedName>
</protein>
<sequence>MTALEPAVSLAVDAYRTCEFVTLARDGTPLAWPTVARRREDGTFLITTSLAFAQKALNVRRDGRVALLFSDPTGSGLDTPEQVVVSGTAACPEEIVTSPRGEEAYWSALFDRQPDSRRYVDPPVRALMDWYYLRLLITVTPTDVRTRAPLSDAPTEDSHADGASADLPGAAVLADFRTAVLAARDASGAPRLVRTRTTPVPGGFGVDPGVERSIVPGPASLLVHRHDERLAGIRNALVRGELTRTPEGGWALLPERVIEPSGDGRPRDLVRTLLTCRRTAKSYLRRRNLERPRVDWPGFKALAAESAARGGRT</sequence>
<dbReference type="STRING" id="380248.SAMN05216251_13062"/>
<dbReference type="Gene3D" id="2.30.110.10">
    <property type="entry name" value="Electron Transport, Fmn-binding Protein, Chain A"/>
    <property type="match status" value="1"/>
</dbReference>
<dbReference type="EMBL" id="FONG01000030">
    <property type="protein sequence ID" value="SFF81738.1"/>
    <property type="molecule type" value="Genomic_DNA"/>
</dbReference>
<accession>A0A1I2LSX4</accession>